<dbReference type="InterPro" id="IPR046335">
    <property type="entry name" value="LacI/GalR-like_sensor"/>
</dbReference>
<reference evidence="5 6" key="1">
    <citation type="journal article" date="2017" name="BMC Genomics">
        <title>Comparative genomic and phylogenomic analyses of the Bifidobacteriaceae family.</title>
        <authorList>
            <person name="Lugli G.A."/>
            <person name="Milani C."/>
            <person name="Turroni F."/>
            <person name="Duranti S."/>
            <person name="Mancabelli L."/>
            <person name="Mangifesta M."/>
            <person name="Ferrario C."/>
            <person name="Modesto M."/>
            <person name="Mattarelli P."/>
            <person name="Jiri K."/>
            <person name="van Sinderen D."/>
            <person name="Ventura M."/>
        </authorList>
    </citation>
    <scope>NUCLEOTIDE SEQUENCE [LARGE SCALE GENOMIC DNA]</scope>
    <source>
        <strain evidence="5 6">DSM 24762</strain>
    </source>
</reference>
<gene>
    <name evidence="5" type="ORF">ALMA_0326</name>
</gene>
<evidence type="ECO:0000256" key="1">
    <source>
        <dbReference type="ARBA" id="ARBA00023015"/>
    </source>
</evidence>
<dbReference type="SMART" id="SM00354">
    <property type="entry name" value="HTH_LACI"/>
    <property type="match status" value="1"/>
</dbReference>
<proteinExistence type="predicted"/>
<organism evidence="5 6">
    <name type="scientific">Alloscardovia macacae</name>
    <dbReference type="NCBI Taxonomy" id="1160091"/>
    <lineage>
        <taxon>Bacteria</taxon>
        <taxon>Bacillati</taxon>
        <taxon>Actinomycetota</taxon>
        <taxon>Actinomycetes</taxon>
        <taxon>Bifidobacteriales</taxon>
        <taxon>Bifidobacteriaceae</taxon>
        <taxon>Alloscardovia</taxon>
    </lineage>
</organism>
<sequence length="358" mass="39261">MSKRVTITQVAAAAGVSIKTVSNVLNDTGNMRPQTRARVRRVMDELGYQVNLAARTMRTGATKLLGLGIADFSQPFSAYLTDNIIQAARARGYGVVTSTYGFHHQSAESILPETHKLPADGWIFFLGDRAAEDSPIFSQSYPVVFASEFDAFGKVDSVTMPSYEMTKDVVTRLIRSGKQRIAFAGAPLRSEDESESDYLARIDASCFGTVDMRTKGYCDALRENGRTVDTRVIRDCMFIDHKNGAELAAHLLEDIDAGHLELPDAIVCANDAVAFGVIHALASRGVRIPEDVAIVGFDNVPEAQYSNPTLTTINPHVDDFARAAVDFLIERIEGYKGPVRRYSTTCDLQIRQSALLEL</sequence>
<dbReference type="Gene3D" id="1.10.260.40">
    <property type="entry name" value="lambda repressor-like DNA-binding domains"/>
    <property type="match status" value="1"/>
</dbReference>
<dbReference type="PROSITE" id="PS50932">
    <property type="entry name" value="HTH_LACI_2"/>
    <property type="match status" value="1"/>
</dbReference>
<feature type="domain" description="HTH lacI-type" evidence="4">
    <location>
        <begin position="5"/>
        <end position="59"/>
    </location>
</feature>
<evidence type="ECO:0000256" key="2">
    <source>
        <dbReference type="ARBA" id="ARBA00023125"/>
    </source>
</evidence>
<comment type="caution">
    <text evidence="5">The sequence shown here is derived from an EMBL/GenBank/DDBJ whole genome shotgun (WGS) entry which is preliminary data.</text>
</comment>
<dbReference type="InterPro" id="IPR028082">
    <property type="entry name" value="Peripla_BP_I"/>
</dbReference>
<evidence type="ECO:0000256" key="3">
    <source>
        <dbReference type="ARBA" id="ARBA00023163"/>
    </source>
</evidence>
<dbReference type="RefSeq" id="WP_094726097.1">
    <property type="nucleotide sequence ID" value="NZ_JBHLWS010000011.1"/>
</dbReference>
<evidence type="ECO:0000259" key="4">
    <source>
        <dbReference type="PROSITE" id="PS50932"/>
    </source>
</evidence>
<dbReference type="Pfam" id="PF13377">
    <property type="entry name" value="Peripla_BP_3"/>
    <property type="match status" value="1"/>
</dbReference>
<dbReference type="InterPro" id="IPR000843">
    <property type="entry name" value="HTH_LacI"/>
</dbReference>
<keyword evidence="1" id="KW-0805">Transcription regulation</keyword>
<keyword evidence="2" id="KW-0238">DNA-binding</keyword>
<evidence type="ECO:0000313" key="6">
    <source>
        <dbReference type="Proteomes" id="UP000243657"/>
    </source>
</evidence>
<dbReference type="SUPFAM" id="SSF47413">
    <property type="entry name" value="lambda repressor-like DNA-binding domains"/>
    <property type="match status" value="1"/>
</dbReference>
<dbReference type="Pfam" id="PF00356">
    <property type="entry name" value="LacI"/>
    <property type="match status" value="1"/>
</dbReference>
<dbReference type="AlphaFoldDB" id="A0A261F791"/>
<dbReference type="CDD" id="cd01392">
    <property type="entry name" value="HTH_LacI"/>
    <property type="match status" value="1"/>
</dbReference>
<dbReference type="PANTHER" id="PTHR30146:SF109">
    <property type="entry name" value="HTH-TYPE TRANSCRIPTIONAL REGULATOR GALS"/>
    <property type="match status" value="1"/>
</dbReference>
<dbReference type="EMBL" id="MWWT01000001">
    <property type="protein sequence ID" value="OZG55001.1"/>
    <property type="molecule type" value="Genomic_DNA"/>
</dbReference>
<keyword evidence="6" id="KW-1185">Reference proteome</keyword>
<dbReference type="GO" id="GO:0000976">
    <property type="term" value="F:transcription cis-regulatory region binding"/>
    <property type="evidence" value="ECO:0007669"/>
    <property type="project" value="TreeGrafter"/>
</dbReference>
<dbReference type="PANTHER" id="PTHR30146">
    <property type="entry name" value="LACI-RELATED TRANSCRIPTIONAL REPRESSOR"/>
    <property type="match status" value="1"/>
</dbReference>
<evidence type="ECO:0000313" key="5">
    <source>
        <dbReference type="EMBL" id="OZG55001.1"/>
    </source>
</evidence>
<accession>A0A261F791</accession>
<dbReference type="InterPro" id="IPR010982">
    <property type="entry name" value="Lambda_DNA-bd_dom_sf"/>
</dbReference>
<dbReference type="Proteomes" id="UP000243657">
    <property type="component" value="Unassembled WGS sequence"/>
</dbReference>
<dbReference type="GO" id="GO:0003700">
    <property type="term" value="F:DNA-binding transcription factor activity"/>
    <property type="evidence" value="ECO:0007669"/>
    <property type="project" value="TreeGrafter"/>
</dbReference>
<dbReference type="CDD" id="cd06267">
    <property type="entry name" value="PBP1_LacI_sugar_binding-like"/>
    <property type="match status" value="1"/>
</dbReference>
<dbReference type="SUPFAM" id="SSF53822">
    <property type="entry name" value="Periplasmic binding protein-like I"/>
    <property type="match status" value="1"/>
</dbReference>
<protein>
    <submittedName>
        <fullName evidence="5">Transcriptional regulator, LacI family</fullName>
    </submittedName>
</protein>
<dbReference type="Gene3D" id="3.40.50.2300">
    <property type="match status" value="2"/>
</dbReference>
<name>A0A261F791_9BIFI</name>
<keyword evidence="3" id="KW-0804">Transcription</keyword>